<accession>A0ABC8L4I2</accession>
<evidence type="ECO:0000313" key="1">
    <source>
        <dbReference type="EMBL" id="CAH8375613.1"/>
    </source>
</evidence>
<sequence length="71" mass="7980">MSFQTTALKSCFMHPPGAILAPGERLSYPLLLWTDCMDVIGVDSSCVDVVDVDTRDVKRKDGDRVKWPWIP</sequence>
<dbReference type="AlphaFoldDB" id="A0ABC8L4I2"/>
<evidence type="ECO:0000313" key="2">
    <source>
        <dbReference type="Proteomes" id="UP001642260"/>
    </source>
</evidence>
<organism evidence="1 2">
    <name type="scientific">Eruca vesicaria subsp. sativa</name>
    <name type="common">Garden rocket</name>
    <name type="synonym">Eruca sativa</name>
    <dbReference type="NCBI Taxonomy" id="29727"/>
    <lineage>
        <taxon>Eukaryota</taxon>
        <taxon>Viridiplantae</taxon>
        <taxon>Streptophyta</taxon>
        <taxon>Embryophyta</taxon>
        <taxon>Tracheophyta</taxon>
        <taxon>Spermatophyta</taxon>
        <taxon>Magnoliopsida</taxon>
        <taxon>eudicotyledons</taxon>
        <taxon>Gunneridae</taxon>
        <taxon>Pentapetalae</taxon>
        <taxon>rosids</taxon>
        <taxon>malvids</taxon>
        <taxon>Brassicales</taxon>
        <taxon>Brassicaceae</taxon>
        <taxon>Brassiceae</taxon>
        <taxon>Eruca</taxon>
    </lineage>
</organism>
<proteinExistence type="predicted"/>
<dbReference type="EMBL" id="CAKOAT010459598">
    <property type="protein sequence ID" value="CAH8375613.1"/>
    <property type="molecule type" value="Genomic_DNA"/>
</dbReference>
<dbReference type="Proteomes" id="UP001642260">
    <property type="component" value="Unassembled WGS sequence"/>
</dbReference>
<keyword evidence="2" id="KW-1185">Reference proteome</keyword>
<name>A0ABC8L4I2_ERUVS</name>
<comment type="caution">
    <text evidence="1">The sequence shown here is derived from an EMBL/GenBank/DDBJ whole genome shotgun (WGS) entry which is preliminary data.</text>
</comment>
<reference evidence="1 2" key="1">
    <citation type="submission" date="2022-03" db="EMBL/GenBank/DDBJ databases">
        <authorList>
            <person name="Macdonald S."/>
            <person name="Ahmed S."/>
            <person name="Newling K."/>
        </authorList>
    </citation>
    <scope>NUCLEOTIDE SEQUENCE [LARGE SCALE GENOMIC DNA]</scope>
</reference>
<protein>
    <submittedName>
        <fullName evidence="1">Uncharacterized protein</fullName>
    </submittedName>
</protein>
<gene>
    <name evidence="1" type="ORF">ERUC_LOCUS32211</name>
</gene>